<dbReference type="Proteomes" id="UP000824108">
    <property type="component" value="Unassembled WGS sequence"/>
</dbReference>
<comment type="similarity">
    <text evidence="4">Belongs to the BPG-independent phosphoglycerate mutase family. A-PGAM subfamily.</text>
</comment>
<dbReference type="NCBIfam" id="NF003242">
    <property type="entry name" value="PRK04200.1"/>
    <property type="match status" value="1"/>
</dbReference>
<evidence type="ECO:0000259" key="7">
    <source>
        <dbReference type="Pfam" id="PF01676"/>
    </source>
</evidence>
<comment type="function">
    <text evidence="2">Catalyzes the interconversion of 2-phosphoglycerate and 3-phosphoglycerate.</text>
</comment>
<comment type="caution">
    <text evidence="8">The sequence shown here is derived from an EMBL/GenBank/DDBJ whole genome shotgun (WGS) entry which is preliminary data.</text>
</comment>
<dbReference type="Pfam" id="PF10143">
    <property type="entry name" value="PhosphMutase"/>
    <property type="match status" value="1"/>
</dbReference>
<sequence length="415" mass="45892">MKHIIILGDGMADWPVKSLGGKTLLQVAHTPYMDKLARMGRTGRLVTVANGFHPGSEVANMSVMGYNLPKVYEGRGPLEAASIGVDLKPGEMAMRCNIICIEGDLLKNHSAGHITTPEADILVKYLQEKLGNERVHFYTGVQYRHLLVIKGGDKRIDCTPPHDVPLKPYRPLMVKPLPGTEHITQPEGGAELTPKQTADLINDLIVRSQELLENHPLNLKRKAEGKAPANSIWPWSPGYRPQMEPLAEKYPQIRKGSVISAVDLINGIGYYAGLRRLTVEGATGLYDTNYENKAAAALEALKTDDFVYLHVEASDEAGHEGDVDLKIRTIENLDSRAIGPIYEAVKDWDEPVAIAVLPDHPTPCELRTHTAEPVPFLIWYPGIEPDEVQTFDEVAACSGAYGLMKEDEFMNEFMK</sequence>
<dbReference type="EC" id="5.4.2.12" evidence="8"/>
<dbReference type="PANTHER" id="PTHR31209">
    <property type="entry name" value="COFACTOR-INDEPENDENT PHOSPHOGLYCERATE MUTASE"/>
    <property type="match status" value="1"/>
</dbReference>
<dbReference type="Gene3D" id="3.30.70.2130">
    <property type="entry name" value="Metalloenzyme domain"/>
    <property type="match status" value="1"/>
</dbReference>
<dbReference type="InterPro" id="IPR017850">
    <property type="entry name" value="Alkaline_phosphatase_core_sf"/>
</dbReference>
<keyword evidence="5" id="KW-0324">Glycolysis</keyword>
<evidence type="ECO:0000256" key="4">
    <source>
        <dbReference type="ARBA" id="ARBA00005524"/>
    </source>
</evidence>
<reference evidence="8" key="1">
    <citation type="journal article" date="2021" name="PeerJ">
        <title>Extensive microbial diversity within the chicken gut microbiome revealed by metagenomics and culture.</title>
        <authorList>
            <person name="Gilroy R."/>
            <person name="Ravi A."/>
            <person name="Getino M."/>
            <person name="Pursley I."/>
            <person name="Horton D.L."/>
            <person name="Alikhan N.F."/>
            <person name="Baker D."/>
            <person name="Gharbi K."/>
            <person name="Hall N."/>
            <person name="Watson M."/>
            <person name="Adriaenssens E.M."/>
            <person name="Foster-Nyarko E."/>
            <person name="Jarju S."/>
            <person name="Secka A."/>
            <person name="Antonio M."/>
            <person name="Oren A."/>
            <person name="Chaudhuri R.R."/>
            <person name="La Ragione R."/>
            <person name="Hildebrand F."/>
            <person name="Pallen M.J."/>
        </authorList>
    </citation>
    <scope>NUCLEOTIDE SEQUENCE</scope>
    <source>
        <strain evidence="8">CHK118-2852</strain>
    </source>
</reference>
<dbReference type="GO" id="GO:0006096">
    <property type="term" value="P:glycolytic process"/>
    <property type="evidence" value="ECO:0007669"/>
    <property type="project" value="UniProtKB-KW"/>
</dbReference>
<comment type="catalytic activity">
    <reaction evidence="1">
        <text>(2R)-2-phosphoglycerate = (2R)-3-phosphoglycerate</text>
        <dbReference type="Rhea" id="RHEA:15901"/>
        <dbReference type="ChEBI" id="CHEBI:58272"/>
        <dbReference type="ChEBI" id="CHEBI:58289"/>
        <dbReference type="EC" id="5.4.2.12"/>
    </reaction>
</comment>
<dbReference type="EMBL" id="DXAV01000019">
    <property type="protein sequence ID" value="HIZ90898.1"/>
    <property type="molecule type" value="Genomic_DNA"/>
</dbReference>
<gene>
    <name evidence="8" type="ORF">H9807_02055</name>
</gene>
<accession>A0A9D2GVP6</accession>
<dbReference type="SUPFAM" id="SSF53649">
    <property type="entry name" value="Alkaline phosphatase-like"/>
    <property type="match status" value="1"/>
</dbReference>
<dbReference type="PIRSF" id="PIRSF006392">
    <property type="entry name" value="IPGAM_arch"/>
    <property type="match status" value="1"/>
</dbReference>
<dbReference type="Gene3D" id="3.40.720.10">
    <property type="entry name" value="Alkaline Phosphatase, subunit A"/>
    <property type="match status" value="1"/>
</dbReference>
<evidence type="ECO:0000256" key="5">
    <source>
        <dbReference type="ARBA" id="ARBA00023152"/>
    </source>
</evidence>
<dbReference type="AlphaFoldDB" id="A0A9D2GVP6"/>
<evidence type="ECO:0000256" key="3">
    <source>
        <dbReference type="ARBA" id="ARBA00004921"/>
    </source>
</evidence>
<keyword evidence="6 8" id="KW-0413">Isomerase</keyword>
<dbReference type="NCBIfam" id="TIGR00306">
    <property type="entry name" value="apgM"/>
    <property type="match status" value="1"/>
</dbReference>
<dbReference type="InterPro" id="IPR004456">
    <property type="entry name" value="Pglycerate_mutase_ApgM"/>
</dbReference>
<dbReference type="NCBIfam" id="TIGR02535">
    <property type="entry name" value="hyp_Hser_kinase"/>
    <property type="match status" value="1"/>
</dbReference>
<dbReference type="InterPro" id="IPR023665">
    <property type="entry name" value="ApgAM_prokaryotes"/>
</dbReference>
<evidence type="ECO:0000256" key="2">
    <source>
        <dbReference type="ARBA" id="ARBA00002315"/>
    </source>
</evidence>
<evidence type="ECO:0000313" key="8">
    <source>
        <dbReference type="EMBL" id="HIZ90898.1"/>
    </source>
</evidence>
<evidence type="ECO:0000256" key="6">
    <source>
        <dbReference type="ARBA" id="ARBA00023235"/>
    </source>
</evidence>
<proteinExistence type="inferred from homology"/>
<dbReference type="InterPro" id="IPR042253">
    <property type="entry name" value="Pglycerate_mutase_ApgM_sf"/>
</dbReference>
<evidence type="ECO:0000313" key="9">
    <source>
        <dbReference type="Proteomes" id="UP000824108"/>
    </source>
</evidence>
<protein>
    <submittedName>
        <fullName evidence="8">Cofactor-independent phosphoglycerate mutase</fullName>
        <ecNumber evidence="8">5.4.2.12</ecNumber>
    </submittedName>
</protein>
<dbReference type="InterPro" id="IPR006124">
    <property type="entry name" value="Metalloenzyme"/>
</dbReference>
<comment type="pathway">
    <text evidence="3">Carbohydrate degradation.</text>
</comment>
<evidence type="ECO:0000256" key="1">
    <source>
        <dbReference type="ARBA" id="ARBA00000370"/>
    </source>
</evidence>
<dbReference type="CDD" id="cd16011">
    <property type="entry name" value="iPGM_like"/>
    <property type="match status" value="1"/>
</dbReference>
<name>A0A9D2GVP6_9BACE</name>
<dbReference type="Pfam" id="PF01676">
    <property type="entry name" value="Metalloenzyme"/>
    <property type="match status" value="1"/>
</dbReference>
<dbReference type="GO" id="GO:0046872">
    <property type="term" value="F:metal ion binding"/>
    <property type="evidence" value="ECO:0007669"/>
    <property type="project" value="InterPro"/>
</dbReference>
<feature type="domain" description="Metalloenzyme" evidence="7">
    <location>
        <begin position="1"/>
        <end position="385"/>
    </location>
</feature>
<dbReference type="PANTHER" id="PTHR31209:SF4">
    <property type="entry name" value="2,3-BISPHOSPHOGLYCERATE-INDEPENDENT PHOSPHOGLYCERATE MUTASE"/>
    <property type="match status" value="1"/>
</dbReference>
<dbReference type="GO" id="GO:0004619">
    <property type="term" value="F:phosphoglycerate mutase activity"/>
    <property type="evidence" value="ECO:0007669"/>
    <property type="project" value="UniProtKB-EC"/>
</dbReference>
<organism evidence="8 9">
    <name type="scientific">Candidatus Bacteroides merdavium</name>
    <dbReference type="NCBI Taxonomy" id="2838472"/>
    <lineage>
        <taxon>Bacteria</taxon>
        <taxon>Pseudomonadati</taxon>
        <taxon>Bacteroidota</taxon>
        <taxon>Bacteroidia</taxon>
        <taxon>Bacteroidales</taxon>
        <taxon>Bacteroidaceae</taxon>
        <taxon>Bacteroides</taxon>
    </lineage>
</organism>
<reference evidence="8" key="2">
    <citation type="submission" date="2021-04" db="EMBL/GenBank/DDBJ databases">
        <authorList>
            <person name="Gilroy R."/>
        </authorList>
    </citation>
    <scope>NUCLEOTIDE SEQUENCE</scope>
    <source>
        <strain evidence="8">CHK118-2852</strain>
    </source>
</reference>